<reference evidence="4" key="1">
    <citation type="submission" date="2017-03" db="EMBL/GenBank/DDBJ databases">
        <title>FDA dAtabase for Regulatory Grade micrObial Sequences (FDA-ARGOS): Supporting development and validation of Infectious Disease Dx tests.</title>
        <authorList>
            <person name="Minogue T."/>
            <person name="Wolcott M."/>
            <person name="Wasieloski L."/>
            <person name="Aguilar W."/>
            <person name="Moore D."/>
            <person name="Tallon L."/>
            <person name="Sadzewicz L."/>
            <person name="Sengamalay N."/>
            <person name="Ott S."/>
            <person name="Godinez A."/>
            <person name="Nagaraj S."/>
            <person name="Nadendla S."/>
            <person name="Geyer C."/>
            <person name="Sichtig H."/>
        </authorList>
    </citation>
    <scope>NUCLEOTIDE SEQUENCE [LARGE SCALE GENOMIC DNA]</scope>
    <source>
        <strain evidence="4">FDAARGOS_252</strain>
    </source>
</reference>
<evidence type="ECO:0000313" key="6">
    <source>
        <dbReference type="Proteomes" id="UP000324507"/>
    </source>
</evidence>
<evidence type="ECO:0000313" key="2">
    <source>
        <dbReference type="EMBL" id="ATQ57149.1"/>
    </source>
</evidence>
<dbReference type="AlphaFoldDB" id="A0A1V0GVT4"/>
<gene>
    <name evidence="1" type="ORF">A6J80_17870</name>
    <name evidence="3" type="ORF">FOB51_14455</name>
    <name evidence="2" type="ORF">PYTT13_15990</name>
</gene>
<protein>
    <submittedName>
        <fullName evidence="1">Uncharacterized protein</fullName>
    </submittedName>
</protein>
<organism evidence="1 4">
    <name type="scientific">Paracoccus yeei</name>
    <dbReference type="NCBI Taxonomy" id="147645"/>
    <lineage>
        <taxon>Bacteria</taxon>
        <taxon>Pseudomonadati</taxon>
        <taxon>Pseudomonadota</taxon>
        <taxon>Alphaproteobacteria</taxon>
        <taxon>Rhodobacterales</taxon>
        <taxon>Paracoccaceae</taxon>
        <taxon>Paracoccus</taxon>
    </lineage>
</organism>
<evidence type="ECO:0000313" key="3">
    <source>
        <dbReference type="EMBL" id="QEU09106.1"/>
    </source>
</evidence>
<dbReference type="EMBL" id="CP044081">
    <property type="protein sequence ID" value="QEU09106.1"/>
    <property type="molecule type" value="Genomic_DNA"/>
</dbReference>
<reference evidence="1" key="3">
    <citation type="submission" date="2017-12" db="EMBL/GenBank/DDBJ databases">
        <title>FDA dAtabase for Regulatory Grade micrObial Sequences (FDA-ARGOS): Supporting development and validation of Infectious Disease Dx tests.</title>
        <authorList>
            <person name="Campos J."/>
            <person name="Goldberg B."/>
            <person name="Tallon L."/>
            <person name="Sadzewicz L."/>
            <person name="Sengamalay N."/>
            <person name="Ott S."/>
            <person name="Godinez A."/>
            <person name="Nagaraj S."/>
            <person name="Vyas G."/>
            <person name="Aluvathingal J."/>
            <person name="Nadendla S."/>
            <person name="Geyer C."/>
            <person name="Nandy P."/>
            <person name="Hobson J."/>
            <person name="Sichtig H."/>
        </authorList>
    </citation>
    <scope>NUCLEOTIDE SEQUENCE</scope>
    <source>
        <strain evidence="1">FDAARGOS_252</strain>
    </source>
</reference>
<dbReference type="EMBL" id="CP024422">
    <property type="protein sequence ID" value="ATQ57149.1"/>
    <property type="molecule type" value="Genomic_DNA"/>
</dbReference>
<proteinExistence type="predicted"/>
<dbReference type="Proteomes" id="UP000229314">
    <property type="component" value="Chromosome"/>
</dbReference>
<reference evidence="3 6" key="4">
    <citation type="submission" date="2019-09" db="EMBL/GenBank/DDBJ databases">
        <title>FDA dAtabase for Regulatory Grade micrObial Sequences (FDA-ARGOS): Supporting development and validation of Infectious Disease Dx tests.</title>
        <authorList>
            <person name="Sciortino C."/>
            <person name="Tallon L."/>
            <person name="Sadzewicz L."/>
            <person name="Vavikolanu K."/>
            <person name="Mehta A."/>
            <person name="Aluvathingal J."/>
            <person name="Nadendla S."/>
            <person name="Nandy P."/>
            <person name="Geyer C."/>
            <person name="Yan Y."/>
            <person name="Sichtig H."/>
        </authorList>
    </citation>
    <scope>NUCLEOTIDE SEQUENCE [LARGE SCALE GENOMIC DNA]</scope>
    <source>
        <strain evidence="3 6">FDAARGOS_643</strain>
    </source>
</reference>
<dbReference type="Proteomes" id="UP000324507">
    <property type="component" value="Chromosome"/>
</dbReference>
<reference evidence="2 5" key="2">
    <citation type="submission" date="2017-10" db="EMBL/GenBank/DDBJ databases">
        <title>Complete genome sequence of Paracoccus yeei TT13 isolated from human skin.</title>
        <authorList>
            <person name="Lee K."/>
            <person name="Lim J.Y."/>
            <person name="Hwang I."/>
        </authorList>
    </citation>
    <scope>NUCLEOTIDE SEQUENCE [LARGE SCALE GENOMIC DNA]</scope>
    <source>
        <strain evidence="2 5">TT13</strain>
    </source>
</reference>
<dbReference type="PROSITE" id="PS51257">
    <property type="entry name" value="PROKAR_LIPOPROTEIN"/>
    <property type="match status" value="1"/>
</dbReference>
<evidence type="ECO:0000313" key="4">
    <source>
        <dbReference type="Proteomes" id="UP000191257"/>
    </source>
</evidence>
<dbReference type="KEGG" id="pye:A6J80_17870"/>
<dbReference type="EMBL" id="CP020442">
    <property type="protein sequence ID" value="ARC37976.1"/>
    <property type="molecule type" value="Genomic_DNA"/>
</dbReference>
<dbReference type="RefSeq" id="WP_080622424.1">
    <property type="nucleotide sequence ID" value="NZ_CAJGAB010000011.1"/>
</dbReference>
<accession>A0A1V0GVT4</accession>
<dbReference type="STRING" id="147645.A6J80_17870"/>
<keyword evidence="4" id="KW-1185">Reference proteome</keyword>
<evidence type="ECO:0000313" key="1">
    <source>
        <dbReference type="EMBL" id="ARC37976.1"/>
    </source>
</evidence>
<dbReference type="GeneID" id="78899151"/>
<sequence length="169" mass="17912">MRIGTWASMGMVLLAAAGCARLSESRLNPMGWFGGGSSQPTTLMPEGGYPTARDDARLGLAHITSARWEPLYEGRILVVTAVPATQGWWDVALVTEMRMPPGRIQPDQDGVLRLRLVGHPPPQGSAASRRAANPASDSVTAALTLSNEALADIREVIITGAGNAVSLRR</sequence>
<name>A0A1V0GVT4_9RHOB</name>
<dbReference type="eggNOG" id="ENOG503010N">
    <property type="taxonomic scope" value="Bacteria"/>
</dbReference>
<dbReference type="Proteomes" id="UP000191257">
    <property type="component" value="Chromosome"/>
</dbReference>
<evidence type="ECO:0000313" key="5">
    <source>
        <dbReference type="Proteomes" id="UP000229314"/>
    </source>
</evidence>